<proteinExistence type="predicted"/>
<dbReference type="GeneTree" id="ENSGT00390000000826"/>
<reference evidence="2 3" key="1">
    <citation type="submission" date="2009-12" db="EMBL/GenBank/DDBJ databases">
        <title>The Genome Sequence of Anolis carolinensis (Green Anole Lizard).</title>
        <authorList>
            <consortium name="The Genome Sequencing Platform"/>
            <person name="Di Palma F."/>
            <person name="Alfoldi J."/>
            <person name="Heiman D."/>
            <person name="Young S."/>
            <person name="Grabherr M."/>
            <person name="Johnson J."/>
            <person name="Lander E.S."/>
            <person name="Lindblad-Toh K."/>
        </authorList>
    </citation>
    <scope>NUCLEOTIDE SEQUENCE [LARGE SCALE GENOMIC DNA]</scope>
    <source>
        <strain evidence="2 3">JBL SC #1</strain>
    </source>
</reference>
<feature type="chain" id="PRO_5032730326" evidence="1">
    <location>
        <begin position="28"/>
        <end position="114"/>
    </location>
</feature>
<keyword evidence="3" id="KW-1185">Reference proteome</keyword>
<dbReference type="InterPro" id="IPR009865">
    <property type="entry name" value="Proacrosin-bd"/>
</dbReference>
<dbReference type="eggNOG" id="ENOG502SUUI">
    <property type="taxonomic scope" value="Eukaryota"/>
</dbReference>
<organism evidence="2 3">
    <name type="scientific">Anolis carolinensis</name>
    <name type="common">Green anole</name>
    <name type="synonym">American chameleon</name>
    <dbReference type="NCBI Taxonomy" id="28377"/>
    <lineage>
        <taxon>Eukaryota</taxon>
        <taxon>Metazoa</taxon>
        <taxon>Chordata</taxon>
        <taxon>Craniata</taxon>
        <taxon>Vertebrata</taxon>
        <taxon>Euteleostomi</taxon>
        <taxon>Lepidosauria</taxon>
        <taxon>Squamata</taxon>
        <taxon>Bifurcata</taxon>
        <taxon>Unidentata</taxon>
        <taxon>Episquamata</taxon>
        <taxon>Toxicofera</taxon>
        <taxon>Iguania</taxon>
        <taxon>Dactyloidae</taxon>
        <taxon>Anolis</taxon>
    </lineage>
</organism>
<sequence length="114" mass="13192">MRMEDSRTIFSVLILPLALLFVLQLSGEPIPTEAWKHHQLTAEMPLSDGKYENFFQVINNPCKIGPLCLFRAVFGCQKHVFHKFDLYENHGIIPKGKNNSPNLPKLVYYNGWYL</sequence>
<dbReference type="Proteomes" id="UP000001646">
    <property type="component" value="Chromosome 5"/>
</dbReference>
<name>G1K870_ANOCA</name>
<dbReference type="Bgee" id="ENSACAG00000000040">
    <property type="expression patterns" value="Expressed in brain and 1 other cell type or tissue"/>
</dbReference>
<evidence type="ECO:0000256" key="1">
    <source>
        <dbReference type="SAM" id="SignalP"/>
    </source>
</evidence>
<protein>
    <submittedName>
        <fullName evidence="2">Uncharacterized protein</fullName>
    </submittedName>
</protein>
<evidence type="ECO:0000313" key="2">
    <source>
        <dbReference type="Ensembl" id="ENSACAP00000000039.3"/>
    </source>
</evidence>
<accession>G1K870</accession>
<dbReference type="Pfam" id="PF07222">
    <property type="entry name" value="PBP_sp32"/>
    <property type="match status" value="1"/>
</dbReference>
<reference evidence="2" key="3">
    <citation type="submission" date="2025-09" db="UniProtKB">
        <authorList>
            <consortium name="Ensembl"/>
        </authorList>
    </citation>
    <scope>IDENTIFICATION</scope>
</reference>
<keyword evidence="1" id="KW-0732">Signal</keyword>
<feature type="signal peptide" evidence="1">
    <location>
        <begin position="1"/>
        <end position="27"/>
    </location>
</feature>
<reference evidence="2" key="2">
    <citation type="submission" date="2025-08" db="UniProtKB">
        <authorList>
            <consortium name="Ensembl"/>
        </authorList>
    </citation>
    <scope>IDENTIFICATION</scope>
</reference>
<dbReference type="Ensembl" id="ENSACAT00000000040.3">
    <property type="protein sequence ID" value="ENSACAP00000000039.3"/>
    <property type="gene ID" value="ENSACAG00000000040.3"/>
</dbReference>
<dbReference type="InParanoid" id="G1K870"/>
<dbReference type="HOGENOM" id="CLU_165827_0_0_1"/>
<dbReference type="AlphaFoldDB" id="G1K870"/>
<evidence type="ECO:0000313" key="3">
    <source>
        <dbReference type="Proteomes" id="UP000001646"/>
    </source>
</evidence>